<comment type="caution">
    <text evidence="1">The sequence shown here is derived from an EMBL/GenBank/DDBJ whole genome shotgun (WGS) entry which is preliminary data.</text>
</comment>
<reference evidence="1" key="1">
    <citation type="submission" date="2021-06" db="EMBL/GenBank/DDBJ databases">
        <authorList>
            <person name="Hodson N. C."/>
            <person name="Mongue J. A."/>
            <person name="Jaron S. K."/>
        </authorList>
    </citation>
    <scope>NUCLEOTIDE SEQUENCE</scope>
</reference>
<evidence type="ECO:0000313" key="1">
    <source>
        <dbReference type="EMBL" id="CAG7732998.1"/>
    </source>
</evidence>
<name>A0A8J2K477_9HEXA</name>
<dbReference type="Proteomes" id="UP000708208">
    <property type="component" value="Unassembled WGS sequence"/>
</dbReference>
<dbReference type="AlphaFoldDB" id="A0A8J2K477"/>
<organism evidence="1 2">
    <name type="scientific">Allacma fusca</name>
    <dbReference type="NCBI Taxonomy" id="39272"/>
    <lineage>
        <taxon>Eukaryota</taxon>
        <taxon>Metazoa</taxon>
        <taxon>Ecdysozoa</taxon>
        <taxon>Arthropoda</taxon>
        <taxon>Hexapoda</taxon>
        <taxon>Collembola</taxon>
        <taxon>Symphypleona</taxon>
        <taxon>Sminthuridae</taxon>
        <taxon>Allacma</taxon>
    </lineage>
</organism>
<protein>
    <submittedName>
        <fullName evidence="1">Uncharacterized protein</fullName>
    </submittedName>
</protein>
<dbReference type="EMBL" id="CAJVCH010241148">
    <property type="protein sequence ID" value="CAG7732998.1"/>
    <property type="molecule type" value="Genomic_DNA"/>
</dbReference>
<gene>
    <name evidence="1" type="ORF">AFUS01_LOCUS21471</name>
</gene>
<keyword evidence="2" id="KW-1185">Reference proteome</keyword>
<evidence type="ECO:0000313" key="2">
    <source>
        <dbReference type="Proteomes" id="UP000708208"/>
    </source>
</evidence>
<sequence>MDGDESDVMKKFYEDVFGAFEELKIVEGSEDETSASRVAISRPAILEWYRGTPVSREDTAKALKEIAAKPSSSKVISRRRQKSSFKS</sequence>
<accession>A0A8J2K477</accession>
<proteinExistence type="predicted"/>